<accession>A0A498LZ04</accession>
<dbReference type="GO" id="GO:0003964">
    <property type="term" value="F:RNA-directed DNA polymerase activity"/>
    <property type="evidence" value="ECO:0007669"/>
    <property type="project" value="UniProtKB-KW"/>
</dbReference>
<gene>
    <name evidence="1" type="ORF">ROHU_010300</name>
</gene>
<keyword evidence="1" id="KW-0548">Nucleotidyltransferase</keyword>
<proteinExistence type="predicted"/>
<protein>
    <submittedName>
        <fullName evidence="1">RNA-directed DNA polymerase from mobile element jockey-like protein</fullName>
    </submittedName>
</protein>
<dbReference type="STRING" id="84645.A0A498LZ04"/>
<keyword evidence="2" id="KW-1185">Reference proteome</keyword>
<keyword evidence="1" id="KW-0695">RNA-directed DNA polymerase</keyword>
<keyword evidence="1" id="KW-0808">Transferase</keyword>
<sequence length="276" mass="30741">MKTCLAYSSTTSWAECEAEPRLFVSQRMVDPIDPWLVPVVGPDAVCQPRAFRSPHPRRRGVNLRDLRSLRRVPRSVINACRPARARFGLKNQLSSTILVNFYRCTIESILTTCVTVWYGSCSAAERKALQRVVKAAQRIIGTPLPAIEDIHKKHCMRRACSILKDYSHPSHKLFSLLPSGPISRPPLGPNCHASLKTLRPTLAPPARTPADSPASSYRSAILTIPPIEKWTMASLKLALAKSNVQPSRKLNKAELYELYKNLQPTNRSSEPSPASK</sequence>
<organism evidence="1 2">
    <name type="scientific">Labeo rohita</name>
    <name type="common">Indian major carp</name>
    <name type="synonym">Cyprinus rohita</name>
    <dbReference type="NCBI Taxonomy" id="84645"/>
    <lineage>
        <taxon>Eukaryota</taxon>
        <taxon>Metazoa</taxon>
        <taxon>Chordata</taxon>
        <taxon>Craniata</taxon>
        <taxon>Vertebrata</taxon>
        <taxon>Euteleostomi</taxon>
        <taxon>Actinopterygii</taxon>
        <taxon>Neopterygii</taxon>
        <taxon>Teleostei</taxon>
        <taxon>Ostariophysi</taxon>
        <taxon>Cypriniformes</taxon>
        <taxon>Cyprinidae</taxon>
        <taxon>Labeoninae</taxon>
        <taxon>Labeonini</taxon>
        <taxon>Labeo</taxon>
    </lineage>
</organism>
<comment type="caution">
    <text evidence="1">The sequence shown here is derived from an EMBL/GenBank/DDBJ whole genome shotgun (WGS) entry which is preliminary data.</text>
</comment>
<dbReference type="AlphaFoldDB" id="A0A498LZ04"/>
<dbReference type="Proteomes" id="UP000290572">
    <property type="component" value="Unassembled WGS sequence"/>
</dbReference>
<reference evidence="1 2" key="1">
    <citation type="submission" date="2018-03" db="EMBL/GenBank/DDBJ databases">
        <title>Draft genome sequence of Rohu Carp (Labeo rohita).</title>
        <authorList>
            <person name="Das P."/>
            <person name="Kushwaha B."/>
            <person name="Joshi C.G."/>
            <person name="Kumar D."/>
            <person name="Nagpure N.S."/>
            <person name="Sahoo L."/>
            <person name="Das S.P."/>
            <person name="Bit A."/>
            <person name="Patnaik S."/>
            <person name="Meher P.K."/>
            <person name="Jayasankar P."/>
            <person name="Koringa P.G."/>
            <person name="Patel N.V."/>
            <person name="Hinsu A.T."/>
            <person name="Kumar R."/>
            <person name="Pandey M."/>
            <person name="Agarwal S."/>
            <person name="Srivastava S."/>
            <person name="Singh M."/>
            <person name="Iquebal M.A."/>
            <person name="Jaiswal S."/>
            <person name="Angadi U.B."/>
            <person name="Kumar N."/>
            <person name="Raza M."/>
            <person name="Shah T.M."/>
            <person name="Rai A."/>
            <person name="Jena J.K."/>
        </authorList>
    </citation>
    <scope>NUCLEOTIDE SEQUENCE [LARGE SCALE GENOMIC DNA]</scope>
    <source>
        <strain evidence="1">DASCIFA01</strain>
        <tissue evidence="1">Testis</tissue>
    </source>
</reference>
<dbReference type="EMBL" id="QBIY01013089">
    <property type="protein sequence ID" value="RXN12114.1"/>
    <property type="molecule type" value="Genomic_DNA"/>
</dbReference>
<name>A0A498LZ04_LABRO</name>
<evidence type="ECO:0000313" key="2">
    <source>
        <dbReference type="Proteomes" id="UP000290572"/>
    </source>
</evidence>
<evidence type="ECO:0000313" key="1">
    <source>
        <dbReference type="EMBL" id="RXN12114.1"/>
    </source>
</evidence>